<protein>
    <submittedName>
        <fullName evidence="7">Iron ABC transporter substrate-binding protein</fullName>
    </submittedName>
</protein>
<accession>A0A3M0GB88</accession>
<evidence type="ECO:0000256" key="3">
    <source>
        <dbReference type="ARBA" id="ARBA00022448"/>
    </source>
</evidence>
<feature type="chain" id="PRO_5038771705" evidence="5">
    <location>
        <begin position="31"/>
        <end position="322"/>
    </location>
</feature>
<evidence type="ECO:0000256" key="5">
    <source>
        <dbReference type="SAM" id="SignalP"/>
    </source>
</evidence>
<dbReference type="SUPFAM" id="SSF53807">
    <property type="entry name" value="Helical backbone' metal receptor"/>
    <property type="match status" value="1"/>
</dbReference>
<dbReference type="InterPro" id="IPR051313">
    <property type="entry name" value="Bact_iron-sidero_bind"/>
</dbReference>
<comment type="caution">
    <text evidence="7">The sequence shown here is derived from an EMBL/GenBank/DDBJ whole genome shotgun (WGS) entry which is preliminary data.</text>
</comment>
<gene>
    <name evidence="7" type="ORF">EAX62_06630</name>
</gene>
<dbReference type="GO" id="GO:1901678">
    <property type="term" value="P:iron coordination entity transport"/>
    <property type="evidence" value="ECO:0007669"/>
    <property type="project" value="UniProtKB-ARBA"/>
</dbReference>
<comment type="similarity">
    <text evidence="2">Belongs to the bacterial solute-binding protein 8 family.</text>
</comment>
<dbReference type="PANTHER" id="PTHR30532">
    <property type="entry name" value="IRON III DICITRATE-BINDING PERIPLASMIC PROTEIN"/>
    <property type="match status" value="1"/>
</dbReference>
<dbReference type="InterPro" id="IPR002491">
    <property type="entry name" value="ABC_transptr_periplasmic_BD"/>
</dbReference>
<dbReference type="RefSeq" id="WP_121900781.1">
    <property type="nucleotide sequence ID" value="NZ_REFW01000001.1"/>
</dbReference>
<dbReference type="InterPro" id="IPR033870">
    <property type="entry name" value="FatB"/>
</dbReference>
<evidence type="ECO:0000313" key="7">
    <source>
        <dbReference type="EMBL" id="RMB62231.1"/>
    </source>
</evidence>
<dbReference type="AlphaFoldDB" id="A0A3M0GB88"/>
<evidence type="ECO:0000256" key="4">
    <source>
        <dbReference type="ARBA" id="ARBA00022729"/>
    </source>
</evidence>
<keyword evidence="3" id="KW-0813">Transport</keyword>
<sequence>MNLMNFITRSLGALTAGLLALGLAACGGTAAPADDAPATNSEPIVLQHAQGETTIDAPAQRIVVLDLGALDTLAALGVADSVVGITRGNVLPESLSQFDDEKFAPVGSVKEPDLEAVAALDPDLVIAGFRSAALVEELSKNFKTIDVTFDYADGFYEGIEFSTHLIAKAVGKEAEAEVQLKEVADAMATAKEQAPTDKTALILMTSGGKVSAQGADSRFGLVHTELGIQPAISDVEAEAHGDAISFEAISETNPDILYVVDRDAAIGQDGEAAEQVLDNELVATTNAWKNDKVVYLDGGRWYIMIHGVDNAVEMLNEATRGL</sequence>
<dbReference type="EMBL" id="REFW01000001">
    <property type="protein sequence ID" value="RMB62231.1"/>
    <property type="molecule type" value="Genomic_DNA"/>
</dbReference>
<dbReference type="Proteomes" id="UP000275256">
    <property type="component" value="Unassembled WGS sequence"/>
</dbReference>
<keyword evidence="8" id="KW-1185">Reference proteome</keyword>
<dbReference type="Pfam" id="PF01497">
    <property type="entry name" value="Peripla_BP_2"/>
    <property type="match status" value="1"/>
</dbReference>
<evidence type="ECO:0000256" key="2">
    <source>
        <dbReference type="ARBA" id="ARBA00008814"/>
    </source>
</evidence>
<proteinExistence type="inferred from homology"/>
<comment type="subcellular location">
    <subcellularLocation>
        <location evidence="1">Cell envelope</location>
    </subcellularLocation>
</comment>
<name>A0A3M0GB88_9ACTN</name>
<dbReference type="Gene3D" id="3.40.50.1980">
    <property type="entry name" value="Nitrogenase molybdenum iron protein domain"/>
    <property type="match status" value="2"/>
</dbReference>
<evidence type="ECO:0000256" key="1">
    <source>
        <dbReference type="ARBA" id="ARBA00004196"/>
    </source>
</evidence>
<dbReference type="PROSITE" id="PS50983">
    <property type="entry name" value="FE_B12_PBP"/>
    <property type="match status" value="1"/>
</dbReference>
<dbReference type="CDD" id="cd01140">
    <property type="entry name" value="FatB"/>
    <property type="match status" value="1"/>
</dbReference>
<dbReference type="PANTHER" id="PTHR30532:SF28">
    <property type="entry name" value="PETROBACTIN-BINDING PROTEIN YCLQ"/>
    <property type="match status" value="1"/>
</dbReference>
<evidence type="ECO:0000259" key="6">
    <source>
        <dbReference type="PROSITE" id="PS50983"/>
    </source>
</evidence>
<feature type="domain" description="Fe/B12 periplasmic-binding" evidence="6">
    <location>
        <begin position="61"/>
        <end position="322"/>
    </location>
</feature>
<evidence type="ECO:0000313" key="8">
    <source>
        <dbReference type="Proteomes" id="UP000275256"/>
    </source>
</evidence>
<organism evidence="7 8">
    <name type="scientific">Tessaracoccus antarcticus</name>
    <dbReference type="NCBI Taxonomy" id="2479848"/>
    <lineage>
        <taxon>Bacteria</taxon>
        <taxon>Bacillati</taxon>
        <taxon>Actinomycetota</taxon>
        <taxon>Actinomycetes</taxon>
        <taxon>Propionibacteriales</taxon>
        <taxon>Propionibacteriaceae</taxon>
        <taxon>Tessaracoccus</taxon>
    </lineage>
</organism>
<dbReference type="GO" id="GO:0030288">
    <property type="term" value="C:outer membrane-bounded periplasmic space"/>
    <property type="evidence" value="ECO:0007669"/>
    <property type="project" value="TreeGrafter"/>
</dbReference>
<keyword evidence="4 5" id="KW-0732">Signal</keyword>
<reference evidence="7 8" key="1">
    <citation type="submission" date="2018-10" db="EMBL/GenBank/DDBJ databases">
        <title>Tessaracoccus antarcticuss sp. nov., isolated from sediment.</title>
        <authorList>
            <person name="Zhou L.Y."/>
            <person name="Du Z.J."/>
        </authorList>
    </citation>
    <scope>NUCLEOTIDE SEQUENCE [LARGE SCALE GENOMIC DNA]</scope>
    <source>
        <strain evidence="7 8">JDX10</strain>
    </source>
</reference>
<dbReference type="OrthoDB" id="9793175at2"/>
<feature type="signal peptide" evidence="5">
    <location>
        <begin position="1"/>
        <end position="30"/>
    </location>
</feature>